<evidence type="ECO:0000313" key="2">
    <source>
        <dbReference type="EMBL" id="MPN49405.1"/>
    </source>
</evidence>
<organism evidence="2">
    <name type="scientific">bioreactor metagenome</name>
    <dbReference type="NCBI Taxonomy" id="1076179"/>
    <lineage>
        <taxon>unclassified sequences</taxon>
        <taxon>metagenomes</taxon>
        <taxon>ecological metagenomes</taxon>
    </lineage>
</organism>
<proteinExistence type="predicted"/>
<dbReference type="PROSITE" id="PS51464">
    <property type="entry name" value="SIS"/>
    <property type="match status" value="1"/>
</dbReference>
<dbReference type="InterPro" id="IPR050099">
    <property type="entry name" value="SIS_GmhA/DiaA_subfam"/>
</dbReference>
<evidence type="ECO:0000259" key="1">
    <source>
        <dbReference type="PROSITE" id="PS51464"/>
    </source>
</evidence>
<dbReference type="EMBL" id="VSSQ01112639">
    <property type="protein sequence ID" value="MPN49405.1"/>
    <property type="molecule type" value="Genomic_DNA"/>
</dbReference>
<sequence>MAFAQQVWAYARSSPDVLIALSTSGNSSSVVNAVRTANALGRKSIGITGIEESSLSREATVCIRIPETETYKVQELTLPVYHTLCAMAEATFFLSGDIQ</sequence>
<gene>
    <name evidence="2" type="primary">gmhA_19</name>
    <name evidence="2" type="ORF">SDC9_197026</name>
</gene>
<comment type="caution">
    <text evidence="2">The sequence shown here is derived from an EMBL/GenBank/DDBJ whole genome shotgun (WGS) entry which is preliminary data.</text>
</comment>
<dbReference type="GO" id="GO:0097367">
    <property type="term" value="F:carbohydrate derivative binding"/>
    <property type="evidence" value="ECO:0007669"/>
    <property type="project" value="InterPro"/>
</dbReference>
<dbReference type="InterPro" id="IPR046348">
    <property type="entry name" value="SIS_dom_sf"/>
</dbReference>
<protein>
    <submittedName>
        <fullName evidence="2">Phosphoheptose isomerase</fullName>
        <ecNumber evidence="2">5.3.1.28</ecNumber>
    </submittedName>
</protein>
<dbReference type="GO" id="GO:1901135">
    <property type="term" value="P:carbohydrate derivative metabolic process"/>
    <property type="evidence" value="ECO:0007669"/>
    <property type="project" value="InterPro"/>
</dbReference>
<dbReference type="EC" id="5.3.1.28" evidence="2"/>
<dbReference type="AlphaFoldDB" id="A0A645IDM8"/>
<dbReference type="PANTHER" id="PTHR30390">
    <property type="entry name" value="SEDOHEPTULOSE 7-PHOSPHATE ISOMERASE / DNAA INITIATOR-ASSOCIATING FACTOR FOR REPLICATION INITIATION"/>
    <property type="match status" value="1"/>
</dbReference>
<dbReference type="SUPFAM" id="SSF53697">
    <property type="entry name" value="SIS domain"/>
    <property type="match status" value="1"/>
</dbReference>
<dbReference type="Gene3D" id="3.40.50.10490">
    <property type="entry name" value="Glucose-6-phosphate isomerase like protein, domain 1"/>
    <property type="match status" value="1"/>
</dbReference>
<reference evidence="2" key="1">
    <citation type="submission" date="2019-08" db="EMBL/GenBank/DDBJ databases">
        <authorList>
            <person name="Kucharzyk K."/>
            <person name="Murdoch R.W."/>
            <person name="Higgins S."/>
            <person name="Loffler F."/>
        </authorList>
    </citation>
    <scope>NUCLEOTIDE SEQUENCE</scope>
</reference>
<dbReference type="InterPro" id="IPR001347">
    <property type="entry name" value="SIS_dom"/>
</dbReference>
<feature type="domain" description="SIS" evidence="1">
    <location>
        <begin position="1"/>
        <end position="99"/>
    </location>
</feature>
<dbReference type="GO" id="GO:0016853">
    <property type="term" value="F:isomerase activity"/>
    <property type="evidence" value="ECO:0007669"/>
    <property type="project" value="UniProtKB-KW"/>
</dbReference>
<dbReference type="Pfam" id="PF01380">
    <property type="entry name" value="SIS"/>
    <property type="match status" value="1"/>
</dbReference>
<accession>A0A645IDM8</accession>
<name>A0A645IDM8_9ZZZZ</name>
<keyword evidence="2" id="KW-0413">Isomerase</keyword>